<dbReference type="InterPro" id="IPR018376">
    <property type="entry name" value="Enoyl-CoA_hyd/isom_CS"/>
</dbReference>
<dbReference type="PROSITE" id="PS00166">
    <property type="entry name" value="ENOYL_COA_HYDRATASE"/>
    <property type="match status" value="1"/>
</dbReference>
<sequence length="157" mass="17330">MATTGQYLKKTITIIYKSLTKQTRKYSHNTNNDLVFKHLKGDHLGITTIGLNRPEIKNAISMHLLDQLLKTVDRISHEGTTKVLIIHSLCPGTFCAGADLKERAEMSPKQVNNFVINIRNLMYNIYNLPMPVIAALDGVALGGGLEMALAADIRIAS</sequence>
<evidence type="ECO:0000313" key="3">
    <source>
        <dbReference type="EMBL" id="KAJ8979323.1"/>
    </source>
</evidence>
<keyword evidence="4" id="KW-1185">Reference proteome</keyword>
<dbReference type="SUPFAM" id="SSF52096">
    <property type="entry name" value="ClpP/crotonase"/>
    <property type="match status" value="1"/>
</dbReference>
<evidence type="ECO:0000256" key="2">
    <source>
        <dbReference type="RuleBase" id="RU003707"/>
    </source>
</evidence>
<dbReference type="PANTHER" id="PTHR11941:SF171">
    <property type="entry name" value="SD19268P"/>
    <property type="match status" value="1"/>
</dbReference>
<dbReference type="Pfam" id="PF00378">
    <property type="entry name" value="ECH_1"/>
    <property type="match status" value="1"/>
</dbReference>
<proteinExistence type="inferred from homology"/>
<accession>A0ABQ9JM67</accession>
<reference evidence="3" key="1">
    <citation type="journal article" date="2023" name="Insect Mol. Biol.">
        <title>Genome sequencing provides insights into the evolution of gene families encoding plant cell wall-degrading enzymes in longhorned beetles.</title>
        <authorList>
            <person name="Shin N.R."/>
            <person name="Okamura Y."/>
            <person name="Kirsch R."/>
            <person name="Pauchet Y."/>
        </authorList>
    </citation>
    <scope>NUCLEOTIDE SEQUENCE</scope>
    <source>
        <strain evidence="3">MMC_N1</strain>
    </source>
</reference>
<evidence type="ECO:0000256" key="1">
    <source>
        <dbReference type="ARBA" id="ARBA00005254"/>
    </source>
</evidence>
<evidence type="ECO:0000313" key="4">
    <source>
        <dbReference type="Proteomes" id="UP001162164"/>
    </source>
</evidence>
<dbReference type="CDD" id="cd06558">
    <property type="entry name" value="crotonase-like"/>
    <property type="match status" value="1"/>
</dbReference>
<dbReference type="InterPro" id="IPR001753">
    <property type="entry name" value="Enoyl-CoA_hydra/iso"/>
</dbReference>
<dbReference type="EMBL" id="JAPWTJ010000350">
    <property type="protein sequence ID" value="KAJ8979323.1"/>
    <property type="molecule type" value="Genomic_DNA"/>
</dbReference>
<comment type="similarity">
    <text evidence="1 2">Belongs to the enoyl-CoA hydratase/isomerase family.</text>
</comment>
<dbReference type="Proteomes" id="UP001162164">
    <property type="component" value="Unassembled WGS sequence"/>
</dbReference>
<dbReference type="PANTHER" id="PTHR11941">
    <property type="entry name" value="ENOYL-COA HYDRATASE-RELATED"/>
    <property type="match status" value="1"/>
</dbReference>
<organism evidence="3 4">
    <name type="scientific">Molorchus minor</name>
    <dbReference type="NCBI Taxonomy" id="1323400"/>
    <lineage>
        <taxon>Eukaryota</taxon>
        <taxon>Metazoa</taxon>
        <taxon>Ecdysozoa</taxon>
        <taxon>Arthropoda</taxon>
        <taxon>Hexapoda</taxon>
        <taxon>Insecta</taxon>
        <taxon>Pterygota</taxon>
        <taxon>Neoptera</taxon>
        <taxon>Endopterygota</taxon>
        <taxon>Coleoptera</taxon>
        <taxon>Polyphaga</taxon>
        <taxon>Cucujiformia</taxon>
        <taxon>Chrysomeloidea</taxon>
        <taxon>Cerambycidae</taxon>
        <taxon>Lamiinae</taxon>
        <taxon>Monochamini</taxon>
        <taxon>Molorchus</taxon>
    </lineage>
</organism>
<comment type="caution">
    <text evidence="3">The sequence shown here is derived from an EMBL/GenBank/DDBJ whole genome shotgun (WGS) entry which is preliminary data.</text>
</comment>
<protein>
    <submittedName>
        <fullName evidence="3">Uncharacterized protein</fullName>
    </submittedName>
</protein>
<gene>
    <name evidence="3" type="ORF">NQ317_006937</name>
</gene>
<name>A0ABQ9JM67_9CUCU</name>
<dbReference type="InterPro" id="IPR029045">
    <property type="entry name" value="ClpP/crotonase-like_dom_sf"/>
</dbReference>
<dbReference type="Gene3D" id="3.90.226.10">
    <property type="entry name" value="2-enoyl-CoA Hydratase, Chain A, domain 1"/>
    <property type="match status" value="1"/>
</dbReference>